<sequence length="157" mass="18418">MSLRPCQPCRHSRIRCSREVPHCQTCVKREPRSKQQKQKQERASDEYHFRWRAFEPQSEQFSRYETSTNEEMQHAMEPANEEHIKHMSQRYSEQGSLSPHETPPKSIAAAKAEKASIFQPKHVEDTSERPRSTPVPQPTELYAQMIPPVINSNYEEI</sequence>
<keyword evidence="1" id="KW-0805">Transcription regulation</keyword>
<dbReference type="CDD" id="cd00067">
    <property type="entry name" value="GAL4"/>
    <property type="match status" value="1"/>
</dbReference>
<gene>
    <name evidence="6" type="ORF">N7505_001491</name>
</gene>
<reference evidence="6 7" key="1">
    <citation type="journal article" date="2023" name="IMA Fungus">
        <title>Comparative genomic study of the Penicillium genus elucidates a diverse pangenome and 15 lateral gene transfer events.</title>
        <authorList>
            <person name="Petersen C."/>
            <person name="Sorensen T."/>
            <person name="Nielsen M.R."/>
            <person name="Sondergaard T.E."/>
            <person name="Sorensen J.L."/>
            <person name="Fitzpatrick D.A."/>
            <person name="Frisvad J.C."/>
            <person name="Nielsen K.L."/>
        </authorList>
    </citation>
    <scope>NUCLEOTIDE SEQUENCE [LARGE SCALE GENOMIC DNA]</scope>
    <source>
        <strain evidence="6 7">IBT 3361</strain>
    </source>
</reference>
<evidence type="ECO:0008006" key="8">
    <source>
        <dbReference type="Google" id="ProtNLM"/>
    </source>
</evidence>
<evidence type="ECO:0000256" key="3">
    <source>
        <dbReference type="ARBA" id="ARBA00023163"/>
    </source>
</evidence>
<proteinExistence type="predicted"/>
<dbReference type="InterPro" id="IPR001138">
    <property type="entry name" value="Zn2Cys6_DnaBD"/>
</dbReference>
<evidence type="ECO:0000313" key="7">
    <source>
        <dbReference type="Proteomes" id="UP001220256"/>
    </source>
</evidence>
<evidence type="ECO:0000313" key="6">
    <source>
        <dbReference type="EMBL" id="KAJ5283511.1"/>
    </source>
</evidence>
<dbReference type="Proteomes" id="UP001220256">
    <property type="component" value="Unassembled WGS sequence"/>
</dbReference>
<keyword evidence="4" id="KW-0539">Nucleus</keyword>
<keyword evidence="7" id="KW-1185">Reference proteome</keyword>
<evidence type="ECO:0000256" key="1">
    <source>
        <dbReference type="ARBA" id="ARBA00023015"/>
    </source>
</evidence>
<evidence type="ECO:0000256" key="2">
    <source>
        <dbReference type="ARBA" id="ARBA00023125"/>
    </source>
</evidence>
<protein>
    <recommendedName>
        <fullName evidence="8">Zn(2)-C6 fungal-type domain-containing protein</fullName>
    </recommendedName>
</protein>
<feature type="compositionally biased region" description="Polar residues" evidence="5">
    <location>
        <begin position="89"/>
        <end position="99"/>
    </location>
</feature>
<dbReference type="EMBL" id="JAPVEB010000001">
    <property type="protein sequence ID" value="KAJ5283511.1"/>
    <property type="molecule type" value="Genomic_DNA"/>
</dbReference>
<keyword evidence="2" id="KW-0238">DNA-binding</keyword>
<dbReference type="SUPFAM" id="SSF57701">
    <property type="entry name" value="Zn2/Cys6 DNA-binding domain"/>
    <property type="match status" value="1"/>
</dbReference>
<dbReference type="InterPro" id="IPR036864">
    <property type="entry name" value="Zn2-C6_fun-type_DNA-bd_sf"/>
</dbReference>
<organism evidence="6 7">
    <name type="scientific">Penicillium chrysogenum</name>
    <name type="common">Penicillium notatum</name>
    <dbReference type="NCBI Taxonomy" id="5076"/>
    <lineage>
        <taxon>Eukaryota</taxon>
        <taxon>Fungi</taxon>
        <taxon>Dikarya</taxon>
        <taxon>Ascomycota</taxon>
        <taxon>Pezizomycotina</taxon>
        <taxon>Eurotiomycetes</taxon>
        <taxon>Eurotiomycetidae</taxon>
        <taxon>Eurotiales</taxon>
        <taxon>Aspergillaceae</taxon>
        <taxon>Penicillium</taxon>
        <taxon>Penicillium chrysogenum species complex</taxon>
    </lineage>
</organism>
<name>A0ABQ8WX67_PENCH</name>
<feature type="compositionally biased region" description="Basic and acidic residues" evidence="5">
    <location>
        <begin position="121"/>
        <end position="131"/>
    </location>
</feature>
<evidence type="ECO:0000256" key="4">
    <source>
        <dbReference type="ARBA" id="ARBA00023242"/>
    </source>
</evidence>
<feature type="region of interest" description="Disordered" evidence="5">
    <location>
        <begin position="28"/>
        <end position="47"/>
    </location>
</feature>
<feature type="region of interest" description="Disordered" evidence="5">
    <location>
        <begin position="62"/>
        <end position="157"/>
    </location>
</feature>
<keyword evidence="3" id="KW-0804">Transcription</keyword>
<accession>A0ABQ8WX67</accession>
<comment type="caution">
    <text evidence="6">The sequence shown here is derived from an EMBL/GenBank/DDBJ whole genome shotgun (WGS) entry which is preliminary data.</text>
</comment>
<evidence type="ECO:0000256" key="5">
    <source>
        <dbReference type="SAM" id="MobiDB-lite"/>
    </source>
</evidence>